<keyword evidence="4" id="KW-1185">Reference proteome</keyword>
<reference evidence="3 4" key="1">
    <citation type="journal article" date="2019" name="Int. J. Syst. Evol. Microbiol.">
        <title>The Global Catalogue of Microorganisms (GCM) 10K type strain sequencing project: providing services to taxonomists for standard genome sequencing and annotation.</title>
        <authorList>
            <consortium name="The Broad Institute Genomics Platform"/>
            <consortium name="The Broad Institute Genome Sequencing Center for Infectious Disease"/>
            <person name="Wu L."/>
            <person name="Ma J."/>
        </authorList>
    </citation>
    <scope>NUCLEOTIDE SEQUENCE [LARGE SCALE GENOMIC DNA]</scope>
    <source>
        <strain evidence="3 4">JCM 15589</strain>
    </source>
</reference>
<protein>
    <recommendedName>
        <fullName evidence="5">DUF3352 domain-containing protein</fullName>
    </recommendedName>
</protein>
<evidence type="ECO:0000256" key="2">
    <source>
        <dbReference type="SAM" id="Phobius"/>
    </source>
</evidence>
<sequence>MSETSPATPDPTPRIAEGDPTGPTVSVDLTPGEPAPAPRRRARKLLTIGLAGGLVLVGGAGAVAYAMLSGGGAQPHDVLPANALAYARVDLDPSAGQKVEVLRLLQKFPALADSVGDEDADLRALFVEKALEDCDVDFAADVEPWLGQRVGVALLDEPFEPVVAIQVDDEDKARAGITELAECSGAEADGIAFLDGYAIVGSGQEAVDTAVAAAAEESLGETSAFTAATEKVGDQGVASGWADYGALMAHPELADLMAEGLEQSGQPPIELPELTGDLGTATVVIRAESSAIEVRGAFEGAEEMLGESSLDPAQLPDSTAIAYGTAMSDEFAEQYADTFLDAFVGAGGAQASAQVEAMLGVSIEELTTLLLSDPLLTVGERGLADLDTFTGPESVENLDVALRSHGDQAELRDIDERLAAAAETIGGVRLTVQDVDGGVALATSDSALEVGSGLAASEAFGSVVPFDSVSSLSYLDFDKLGPVIELIAEGDETVLSNLEPLRAFGVSSSGDEFAMRLSFDG</sequence>
<dbReference type="RefSeq" id="WP_344246990.1">
    <property type="nucleotide sequence ID" value="NZ_BAAAPM010000003.1"/>
</dbReference>
<evidence type="ECO:0000313" key="3">
    <source>
        <dbReference type="EMBL" id="GAA1719291.1"/>
    </source>
</evidence>
<dbReference type="InterPro" id="IPR021787">
    <property type="entry name" value="DUF3352"/>
</dbReference>
<dbReference type="EMBL" id="BAAAPM010000003">
    <property type="protein sequence ID" value="GAA1719291.1"/>
    <property type="molecule type" value="Genomic_DNA"/>
</dbReference>
<gene>
    <name evidence="3" type="ORF">GCM10009809_13900</name>
</gene>
<organism evidence="3 4">
    <name type="scientific">Isoptericola hypogeus</name>
    <dbReference type="NCBI Taxonomy" id="300179"/>
    <lineage>
        <taxon>Bacteria</taxon>
        <taxon>Bacillati</taxon>
        <taxon>Actinomycetota</taxon>
        <taxon>Actinomycetes</taxon>
        <taxon>Micrococcales</taxon>
        <taxon>Promicromonosporaceae</taxon>
        <taxon>Isoptericola</taxon>
    </lineage>
</organism>
<comment type="caution">
    <text evidence="3">The sequence shown here is derived from an EMBL/GenBank/DDBJ whole genome shotgun (WGS) entry which is preliminary data.</text>
</comment>
<dbReference type="Pfam" id="PF11832">
    <property type="entry name" value="DUF3352"/>
    <property type="match status" value="1"/>
</dbReference>
<keyword evidence="2" id="KW-0472">Membrane</keyword>
<proteinExistence type="predicted"/>
<evidence type="ECO:0000313" key="4">
    <source>
        <dbReference type="Proteomes" id="UP001501138"/>
    </source>
</evidence>
<feature type="transmembrane region" description="Helical" evidence="2">
    <location>
        <begin position="45"/>
        <end position="68"/>
    </location>
</feature>
<evidence type="ECO:0000256" key="1">
    <source>
        <dbReference type="SAM" id="MobiDB-lite"/>
    </source>
</evidence>
<keyword evidence="2" id="KW-0812">Transmembrane</keyword>
<evidence type="ECO:0008006" key="5">
    <source>
        <dbReference type="Google" id="ProtNLM"/>
    </source>
</evidence>
<accession>A0ABN2J704</accession>
<feature type="region of interest" description="Disordered" evidence="1">
    <location>
        <begin position="1"/>
        <end position="38"/>
    </location>
</feature>
<keyword evidence="2" id="KW-1133">Transmembrane helix</keyword>
<name>A0ABN2J704_9MICO</name>
<dbReference type="Proteomes" id="UP001501138">
    <property type="component" value="Unassembled WGS sequence"/>
</dbReference>